<dbReference type="InterPro" id="IPR027417">
    <property type="entry name" value="P-loop_NTPase"/>
</dbReference>
<dbReference type="InterPro" id="IPR002182">
    <property type="entry name" value="NB-ARC"/>
</dbReference>
<gene>
    <name evidence="10" type="ORF">Tsubulata_228781</name>
</gene>
<feature type="domain" description="Disease resistance protein winged helix" evidence="8">
    <location>
        <begin position="431"/>
        <end position="501"/>
    </location>
</feature>
<dbReference type="GO" id="GO:0043531">
    <property type="term" value="F:ADP binding"/>
    <property type="evidence" value="ECO:0007669"/>
    <property type="project" value="InterPro"/>
</dbReference>
<organism evidence="10 11">
    <name type="scientific">Turnera subulata</name>
    <dbReference type="NCBI Taxonomy" id="218843"/>
    <lineage>
        <taxon>Eukaryota</taxon>
        <taxon>Viridiplantae</taxon>
        <taxon>Streptophyta</taxon>
        <taxon>Embryophyta</taxon>
        <taxon>Tracheophyta</taxon>
        <taxon>Spermatophyta</taxon>
        <taxon>Magnoliopsida</taxon>
        <taxon>eudicotyledons</taxon>
        <taxon>Gunneridae</taxon>
        <taxon>Pentapetalae</taxon>
        <taxon>rosids</taxon>
        <taxon>fabids</taxon>
        <taxon>Malpighiales</taxon>
        <taxon>Passifloraceae</taxon>
        <taxon>Turnera</taxon>
    </lineage>
</organism>
<dbReference type="InterPro" id="IPR041118">
    <property type="entry name" value="Rx_N"/>
</dbReference>
<dbReference type="InterPro" id="IPR032675">
    <property type="entry name" value="LRR_dom_sf"/>
</dbReference>
<dbReference type="Pfam" id="PF00931">
    <property type="entry name" value="NB-ARC"/>
    <property type="match status" value="1"/>
</dbReference>
<keyword evidence="2" id="KW-0677">Repeat</keyword>
<feature type="domain" description="Disease resistance N-terminal" evidence="7">
    <location>
        <begin position="12"/>
        <end position="97"/>
    </location>
</feature>
<dbReference type="EMBL" id="JAKUCV010007637">
    <property type="protein sequence ID" value="KAJ4822559.1"/>
    <property type="molecule type" value="Genomic_DNA"/>
</dbReference>
<dbReference type="Pfam" id="PF23559">
    <property type="entry name" value="WHD_DRP"/>
    <property type="match status" value="1"/>
</dbReference>
<dbReference type="Pfam" id="PF18052">
    <property type="entry name" value="Rx_N"/>
    <property type="match status" value="1"/>
</dbReference>
<comment type="caution">
    <text evidence="10">The sequence shown here is derived from an EMBL/GenBank/DDBJ whole genome shotgun (WGS) entry which is preliminary data.</text>
</comment>
<keyword evidence="11" id="KW-1185">Reference proteome</keyword>
<feature type="domain" description="R13L1/DRL21-like LRR repeat region" evidence="9">
    <location>
        <begin position="753"/>
        <end position="879"/>
    </location>
</feature>
<evidence type="ECO:0000256" key="5">
    <source>
        <dbReference type="ARBA" id="ARBA00022840"/>
    </source>
</evidence>
<dbReference type="Gene3D" id="1.10.8.430">
    <property type="entry name" value="Helical domain of apoptotic protease-activating factors"/>
    <property type="match status" value="1"/>
</dbReference>
<dbReference type="FunFam" id="3.40.50.300:FF:001091">
    <property type="entry name" value="Probable disease resistance protein At1g61300"/>
    <property type="match status" value="1"/>
</dbReference>
<feature type="domain" description="NB-ARC" evidence="6">
    <location>
        <begin position="184"/>
        <end position="347"/>
    </location>
</feature>
<evidence type="ECO:0000259" key="6">
    <source>
        <dbReference type="Pfam" id="PF00931"/>
    </source>
</evidence>
<evidence type="ECO:0008006" key="12">
    <source>
        <dbReference type="Google" id="ProtNLM"/>
    </source>
</evidence>
<accession>A0A9Q0F018</accession>
<dbReference type="AlphaFoldDB" id="A0A9Q0F018"/>
<keyword evidence="1" id="KW-0433">Leucine-rich repeat</keyword>
<dbReference type="InterPro" id="IPR001611">
    <property type="entry name" value="Leu-rich_rpt"/>
</dbReference>
<dbReference type="PANTHER" id="PTHR36766">
    <property type="entry name" value="PLANT BROAD-SPECTRUM MILDEW RESISTANCE PROTEIN RPW8"/>
    <property type="match status" value="1"/>
</dbReference>
<dbReference type="Gene3D" id="1.10.10.10">
    <property type="entry name" value="Winged helix-like DNA-binding domain superfamily/Winged helix DNA-binding domain"/>
    <property type="match status" value="1"/>
</dbReference>
<reference evidence="10" key="1">
    <citation type="submission" date="2022-02" db="EMBL/GenBank/DDBJ databases">
        <authorList>
            <person name="Henning P.M."/>
            <person name="McCubbin A.G."/>
            <person name="Shore J.S."/>
        </authorList>
    </citation>
    <scope>NUCLEOTIDE SEQUENCE</scope>
    <source>
        <strain evidence="10">F60SS</strain>
        <tissue evidence="10">Leaves</tissue>
    </source>
</reference>
<dbReference type="GO" id="GO:0005524">
    <property type="term" value="F:ATP binding"/>
    <property type="evidence" value="ECO:0007669"/>
    <property type="project" value="UniProtKB-KW"/>
</dbReference>
<evidence type="ECO:0000256" key="3">
    <source>
        <dbReference type="ARBA" id="ARBA00022741"/>
    </source>
</evidence>
<keyword evidence="5" id="KW-0067">ATP-binding</keyword>
<dbReference type="Gene3D" id="3.80.10.10">
    <property type="entry name" value="Ribonuclease Inhibitor"/>
    <property type="match status" value="2"/>
</dbReference>
<evidence type="ECO:0000259" key="9">
    <source>
        <dbReference type="Pfam" id="PF25019"/>
    </source>
</evidence>
<reference evidence="10" key="2">
    <citation type="journal article" date="2023" name="Plants (Basel)">
        <title>Annotation of the Turnera subulata (Passifloraceae) Draft Genome Reveals the S-Locus Evolved after the Divergence of Turneroideae from Passifloroideae in a Stepwise Manner.</title>
        <authorList>
            <person name="Henning P.M."/>
            <person name="Roalson E.H."/>
            <person name="Mir W."/>
            <person name="McCubbin A.G."/>
            <person name="Shore J.S."/>
        </authorList>
    </citation>
    <scope>NUCLEOTIDE SEQUENCE</scope>
    <source>
        <strain evidence="10">F60SS</strain>
    </source>
</reference>
<evidence type="ECO:0000313" key="10">
    <source>
        <dbReference type="EMBL" id="KAJ4822559.1"/>
    </source>
</evidence>
<dbReference type="InterPro" id="IPR036388">
    <property type="entry name" value="WH-like_DNA-bd_sf"/>
</dbReference>
<dbReference type="Gene3D" id="1.20.5.4130">
    <property type="match status" value="1"/>
</dbReference>
<dbReference type="SUPFAM" id="SSF52540">
    <property type="entry name" value="P-loop containing nucleoside triphosphate hydrolases"/>
    <property type="match status" value="1"/>
</dbReference>
<sequence>MAEALAGAALSALFDALLKKLASGEVANFFQGEQFSRGQLRNFRATTNTVRGVLDDAEEKQSTSPAIKKWLDDLKDAAYEADDFLDEIAYKLEFKQVPKSCSDQVRNLLISSINPCRNGVGNHMNARLEEILGTIDHLLQQKDGLGLVERAGVTTPRRRPTTSLVDDSGIYGRTSDKEAIMRSVLSEDANPRQLGVVPITGMGGVGKTTLAQQVYNDNRVKQRFGKFRAWVCVSEESDVHKLTRNILKEFEVNNCDSLTPNKLQVKLEEEVRGKKILLLLDDVWNDKYDWWESLLSPLKNSVAQGSKVVVTTRNQSVASMKSTVPSHHLQKLNEDDCWSLFAKHAFDECSPGSYPDLVEIGRRISKRCKGLPLAAKTMGGLLCSERDAKKWEKILRSNIWDLRNDDIIPALRLSYHYLPPHLKQCFAYCAMFPKDFKFRKEYLVLLWMAEGFIIEHNQNGGMEEIGLEYFEDLASRSFFQKFGGTKDPSCFVMHDLIHDLARFISGEFCCNSEDVNSGGLTLRTRHLGLTGNGGPTFADVKVEVLRSLLCSEQGAAEDTLRHLENNISNLRQLRVLDLTASFGGRPNLFAISKHLRLMRLRGYHSFERLPKNVTTLCKLQTLVVEDCKGLTTLSDSIGNLKHLRHLSFKRTSLRLLSDSIGKLKELRHLDLEGTKIERLPESICGLYYLQTLILSSCEKLVELPDRMMDLINLSHLDIEGSFRLKYMPVGMGKLIKLQTLTRFVVGKERGSNIRELGVLRNLQGRLYLQNLENVVDEQDVLGANLKEKKGLKELFFGWENDDNSDDGALENRSVLQHLQPHVDVRVISIFRYKGRSFPDWVGDSSYSNIVRLALWGCSYCTCLPPLGQLPSLEELWIEQFGSIVSVGPEFLCGSRNSIQPFRSLQKLEFIGMPQWKEWSCADDVDAVGNAIIFPLLKTLSIRQCPKLSKIKHISVPSLHSLYLINCSELELVGLSEEEDGSLPSTLQQLWIDDIARLVRWGLHKLPSLSTLRLADNQDIESFPDIILLPSSLSEIRISNLGNIKSLDYEGLRHLTCLQTLGIYDCPKLERIPEEGLPSSLSNLSIGGCPLLMERCWSEGGEDWPKISHIRTIFV</sequence>
<dbReference type="PRINTS" id="PR00364">
    <property type="entry name" value="DISEASERSIST"/>
</dbReference>
<dbReference type="FunFam" id="1.10.10.10:FF:000322">
    <property type="entry name" value="Probable disease resistance protein At1g63360"/>
    <property type="match status" value="1"/>
</dbReference>
<dbReference type="Pfam" id="PF13855">
    <property type="entry name" value="LRR_8"/>
    <property type="match status" value="1"/>
</dbReference>
<keyword evidence="3" id="KW-0547">Nucleotide-binding</keyword>
<evidence type="ECO:0000256" key="1">
    <source>
        <dbReference type="ARBA" id="ARBA00022614"/>
    </source>
</evidence>
<evidence type="ECO:0000259" key="7">
    <source>
        <dbReference type="Pfam" id="PF18052"/>
    </source>
</evidence>
<dbReference type="Pfam" id="PF25019">
    <property type="entry name" value="LRR_R13L1-DRL21"/>
    <property type="match status" value="1"/>
</dbReference>
<evidence type="ECO:0000256" key="4">
    <source>
        <dbReference type="ARBA" id="ARBA00022821"/>
    </source>
</evidence>
<evidence type="ECO:0000313" key="11">
    <source>
        <dbReference type="Proteomes" id="UP001141552"/>
    </source>
</evidence>
<dbReference type="InterPro" id="IPR042197">
    <property type="entry name" value="Apaf_helical"/>
</dbReference>
<dbReference type="GO" id="GO:0006952">
    <property type="term" value="P:defense response"/>
    <property type="evidence" value="ECO:0007669"/>
    <property type="project" value="UniProtKB-KW"/>
</dbReference>
<dbReference type="InterPro" id="IPR058922">
    <property type="entry name" value="WHD_DRP"/>
</dbReference>
<evidence type="ECO:0000256" key="2">
    <source>
        <dbReference type="ARBA" id="ARBA00022737"/>
    </source>
</evidence>
<dbReference type="Gene3D" id="3.40.50.300">
    <property type="entry name" value="P-loop containing nucleotide triphosphate hydrolases"/>
    <property type="match status" value="1"/>
</dbReference>
<keyword evidence="4" id="KW-0611">Plant defense</keyword>
<dbReference type="InterPro" id="IPR056789">
    <property type="entry name" value="LRR_R13L1-DRL21"/>
</dbReference>
<protein>
    <recommendedName>
        <fullName evidence="12">Disease resistance RPP13-like protein 1</fullName>
    </recommendedName>
</protein>
<dbReference type="Proteomes" id="UP001141552">
    <property type="component" value="Unassembled WGS sequence"/>
</dbReference>
<name>A0A9Q0F018_9ROSI</name>
<dbReference type="SUPFAM" id="SSF52058">
    <property type="entry name" value="L domain-like"/>
    <property type="match status" value="1"/>
</dbReference>
<proteinExistence type="predicted"/>
<dbReference type="OrthoDB" id="37484at2759"/>
<evidence type="ECO:0000259" key="8">
    <source>
        <dbReference type="Pfam" id="PF23559"/>
    </source>
</evidence>
<dbReference type="PANTHER" id="PTHR36766:SF40">
    <property type="entry name" value="DISEASE RESISTANCE PROTEIN RGA3"/>
    <property type="match status" value="1"/>
</dbReference>
<dbReference type="GO" id="GO:0051707">
    <property type="term" value="P:response to other organism"/>
    <property type="evidence" value="ECO:0007669"/>
    <property type="project" value="UniProtKB-ARBA"/>
</dbReference>